<accession>A0ABV3XDG4</accession>
<sequence length="54" mass="6111">MTPEEMATRPTYELLPAAQAGQVRPWEYVGMDHSAQARYTERLAGWLSDAQEVT</sequence>
<evidence type="ECO:0000313" key="1">
    <source>
        <dbReference type="EMBL" id="MEX5717890.1"/>
    </source>
</evidence>
<evidence type="ECO:0000313" key="2">
    <source>
        <dbReference type="Proteomes" id="UP001560045"/>
    </source>
</evidence>
<comment type="caution">
    <text evidence="1">The sequence shown here is derived from an EMBL/GenBank/DDBJ whole genome shotgun (WGS) entry which is preliminary data.</text>
</comment>
<keyword evidence="2" id="KW-1185">Reference proteome</keyword>
<protein>
    <submittedName>
        <fullName evidence="1">Uncharacterized protein</fullName>
    </submittedName>
</protein>
<dbReference type="EMBL" id="JBFNXQ010000011">
    <property type="protein sequence ID" value="MEX5717890.1"/>
    <property type="molecule type" value="Genomic_DNA"/>
</dbReference>
<organism evidence="1 2">
    <name type="scientific">Geodermatophilus maliterrae</name>
    <dbReference type="NCBI Taxonomy" id="3162531"/>
    <lineage>
        <taxon>Bacteria</taxon>
        <taxon>Bacillati</taxon>
        <taxon>Actinomycetota</taxon>
        <taxon>Actinomycetes</taxon>
        <taxon>Geodermatophilales</taxon>
        <taxon>Geodermatophilaceae</taxon>
        <taxon>Geodermatophilus</taxon>
    </lineage>
</organism>
<name>A0ABV3XDG4_9ACTN</name>
<gene>
    <name evidence="1" type="ORF">ABQ292_05855</name>
</gene>
<dbReference type="Proteomes" id="UP001560045">
    <property type="component" value="Unassembled WGS sequence"/>
</dbReference>
<reference evidence="1 2" key="1">
    <citation type="submission" date="2024-06" db="EMBL/GenBank/DDBJ databases">
        <title>Draft genome sequence of Geodermatophilus badlandi, a novel member of the Geodermatophilaceae isolated from badland sedimentary rocks in the Red desert, Wyoming, USA.</title>
        <authorList>
            <person name="Ben Tekaya S."/>
            <person name="Nouioui I."/>
            <person name="Flores G.M."/>
            <person name="Shaal M.N."/>
            <person name="Bredoire F."/>
            <person name="Basile F."/>
            <person name="Van Diepen L."/>
            <person name="Ward N.L."/>
        </authorList>
    </citation>
    <scope>NUCLEOTIDE SEQUENCE [LARGE SCALE GENOMIC DNA]</scope>
    <source>
        <strain evidence="1 2">WL48A</strain>
    </source>
</reference>
<proteinExistence type="predicted"/>
<dbReference type="RefSeq" id="WP_369204198.1">
    <property type="nucleotide sequence ID" value="NZ_JBFNXQ010000011.1"/>
</dbReference>